<reference evidence="8" key="1">
    <citation type="journal article" date="2018" name="Nat. Microbiol.">
        <title>Leveraging single-cell genomics to expand the fungal tree of life.</title>
        <authorList>
            <person name="Ahrendt S.R."/>
            <person name="Quandt C.A."/>
            <person name="Ciobanu D."/>
            <person name="Clum A."/>
            <person name="Salamov A."/>
            <person name="Andreopoulos B."/>
            <person name="Cheng J.F."/>
            <person name="Woyke T."/>
            <person name="Pelin A."/>
            <person name="Henrissat B."/>
            <person name="Reynolds N.K."/>
            <person name="Benny G.L."/>
            <person name="Smith M.E."/>
            <person name="James T.Y."/>
            <person name="Grigoriev I.V."/>
        </authorList>
    </citation>
    <scope>NUCLEOTIDE SEQUENCE [LARGE SCALE GENOMIC DNA]</scope>
    <source>
        <strain evidence="8">RSA 1356</strain>
    </source>
</reference>
<dbReference type="Gene3D" id="3.40.50.300">
    <property type="entry name" value="P-loop containing nucleotide triphosphate hydrolases"/>
    <property type="match status" value="2"/>
</dbReference>
<sequence>MSGISHAEVDGLVRECVPGVDDAIVEYILGYLDETPTVEEEEDLAAFLGPILEDAGGTQDAVDELCARLTRLFPGRNTGGKPQLEKLKQPVQMIRQDAVSATAKLAVGATDMERVAGRKVASQVDSKKLEKAEAKIKAKMEKRERRVAYQASKLIDKKEDPTFIAVNPILDYTSTKGKSKDVRVENFDISFAGKRILTDANLTLAYGRRYGLIGRNGVGKCKSTLLRNISVREIAVPAHVSILHVEQEMTGTDTPAIQAVLSADAWREHLLEEERTLQAKLQELDETATAAEAGDAEKEQLEKERTRLSARLQTVFQKLEDIESDKAESRASAILAGLGFQSEAQQRATKTFSGGWRMRLALARALFCKPDLLLLDEPTNMLDIPAVAWLENYLQSWPSTLLVVSHDREFLDEVATDIMHQHSERLDYYRGNFSQFYKTRAERRKNQVREYEAQVQYRKHLQDFIDRWRYNANRAAQAQSKIKILEKLPTLELPEDEAVVTFRFQEPDPLSPPILQMSNVTFGYDDRVILRNVTFDMLMNSRISIVGPNGAGKTTLLKLLTGQLEPRSGDVRRNGRLRFAYFSQHHVDQLEMNMSPVSYMASRWPGKNEEEYRRHLGAFGISGMTGLQLISTLSGGQKSRVAFACLAIQKPHFLILDEPTNHLDMDSIDALTEALKSFEGGVVLVSHDERFLEAVSTEIWVCSGGVVSRFEGDSIKEYKKKVITEMA</sequence>
<dbReference type="InterPro" id="IPR027417">
    <property type="entry name" value="P-loop_NTPase"/>
</dbReference>
<dbReference type="EMBL" id="KZ993004">
    <property type="protein sequence ID" value="RKP05895.1"/>
    <property type="molecule type" value="Genomic_DNA"/>
</dbReference>
<protein>
    <submittedName>
        <fullName evidence="7">P-loop containing nucleoside triphosphate hydrolase protein</fullName>
    </submittedName>
</protein>
<feature type="coiled-coil region" evidence="5">
    <location>
        <begin position="267"/>
        <end position="318"/>
    </location>
</feature>
<dbReference type="AlphaFoldDB" id="A0A4P9XJG5"/>
<keyword evidence="4" id="KW-0007">Acetylation</keyword>
<dbReference type="PANTHER" id="PTHR19211:SF117">
    <property type="entry name" value="ATP-BINDING CASSETTE SUB-FAMILY F MEMBER 3"/>
    <property type="match status" value="1"/>
</dbReference>
<proteinExistence type="predicted"/>
<evidence type="ECO:0000256" key="4">
    <source>
        <dbReference type="ARBA" id="ARBA00022990"/>
    </source>
</evidence>
<accession>A0A4P9XJG5</accession>
<keyword evidence="1" id="KW-0677">Repeat</keyword>
<dbReference type="InterPro" id="IPR017871">
    <property type="entry name" value="ABC_transporter-like_CS"/>
</dbReference>
<dbReference type="Pfam" id="PF26051">
    <property type="entry name" value="PWI_ABCF3"/>
    <property type="match status" value="1"/>
</dbReference>
<dbReference type="SMART" id="SM00382">
    <property type="entry name" value="AAA"/>
    <property type="match status" value="2"/>
</dbReference>
<dbReference type="GO" id="GO:0005524">
    <property type="term" value="F:ATP binding"/>
    <property type="evidence" value="ECO:0007669"/>
    <property type="project" value="UniProtKB-KW"/>
</dbReference>
<organism evidence="7 8">
    <name type="scientific">Thamnocephalis sphaerospora</name>
    <dbReference type="NCBI Taxonomy" id="78915"/>
    <lineage>
        <taxon>Eukaryota</taxon>
        <taxon>Fungi</taxon>
        <taxon>Fungi incertae sedis</taxon>
        <taxon>Zoopagomycota</taxon>
        <taxon>Zoopagomycotina</taxon>
        <taxon>Zoopagomycetes</taxon>
        <taxon>Zoopagales</taxon>
        <taxon>Sigmoideomycetaceae</taxon>
        <taxon>Thamnocephalis</taxon>
    </lineage>
</organism>
<dbReference type="PANTHER" id="PTHR19211">
    <property type="entry name" value="ATP-BINDING TRANSPORT PROTEIN-RELATED"/>
    <property type="match status" value="1"/>
</dbReference>
<dbReference type="Pfam" id="PF00005">
    <property type="entry name" value="ABC_tran"/>
    <property type="match status" value="2"/>
</dbReference>
<dbReference type="FunFam" id="3.40.50.300:FF:000104">
    <property type="entry name" value="ATP-binding cassette sub-family F member 3"/>
    <property type="match status" value="1"/>
</dbReference>
<dbReference type="InterPro" id="IPR003593">
    <property type="entry name" value="AAA+_ATPase"/>
</dbReference>
<evidence type="ECO:0000313" key="7">
    <source>
        <dbReference type="EMBL" id="RKP05895.1"/>
    </source>
</evidence>
<evidence type="ECO:0000313" key="8">
    <source>
        <dbReference type="Proteomes" id="UP000271241"/>
    </source>
</evidence>
<dbReference type="InterPro" id="IPR032781">
    <property type="entry name" value="ABC_tran_Xtn"/>
</dbReference>
<keyword evidence="5" id="KW-0175">Coiled coil</keyword>
<dbReference type="GO" id="GO:0016887">
    <property type="term" value="F:ATP hydrolysis activity"/>
    <property type="evidence" value="ECO:0007669"/>
    <property type="project" value="InterPro"/>
</dbReference>
<feature type="domain" description="ABC transporter" evidence="6">
    <location>
        <begin position="182"/>
        <end position="448"/>
    </location>
</feature>
<keyword evidence="7" id="KW-0378">Hydrolase</keyword>
<evidence type="ECO:0000256" key="2">
    <source>
        <dbReference type="ARBA" id="ARBA00022741"/>
    </source>
</evidence>
<dbReference type="PROSITE" id="PS00211">
    <property type="entry name" value="ABC_TRANSPORTER_1"/>
    <property type="match status" value="2"/>
</dbReference>
<evidence type="ECO:0000256" key="3">
    <source>
        <dbReference type="ARBA" id="ARBA00022840"/>
    </source>
</evidence>
<dbReference type="Proteomes" id="UP000271241">
    <property type="component" value="Unassembled WGS sequence"/>
</dbReference>
<feature type="domain" description="ABC transporter" evidence="6">
    <location>
        <begin position="515"/>
        <end position="726"/>
    </location>
</feature>
<keyword evidence="2" id="KW-0547">Nucleotide-binding</keyword>
<dbReference type="Pfam" id="PF12848">
    <property type="entry name" value="ABC_tran_Xtn"/>
    <property type="match status" value="1"/>
</dbReference>
<gene>
    <name evidence="7" type="ORF">THASP1DRAFT_32270</name>
</gene>
<dbReference type="SUPFAM" id="SSF52540">
    <property type="entry name" value="P-loop containing nucleoside triphosphate hydrolases"/>
    <property type="match status" value="2"/>
</dbReference>
<evidence type="ECO:0000256" key="5">
    <source>
        <dbReference type="SAM" id="Coils"/>
    </source>
</evidence>
<dbReference type="OrthoDB" id="2110130at2759"/>
<keyword evidence="8" id="KW-1185">Reference proteome</keyword>
<evidence type="ECO:0000256" key="1">
    <source>
        <dbReference type="ARBA" id="ARBA00022737"/>
    </source>
</evidence>
<dbReference type="InterPro" id="IPR050611">
    <property type="entry name" value="ABCF"/>
</dbReference>
<dbReference type="InterPro" id="IPR003439">
    <property type="entry name" value="ABC_transporter-like_ATP-bd"/>
</dbReference>
<dbReference type="FunFam" id="3.40.50.300:FF:000882">
    <property type="entry name" value="Translation initiation regulator (Gcn20)"/>
    <property type="match status" value="1"/>
</dbReference>
<evidence type="ECO:0000259" key="6">
    <source>
        <dbReference type="PROSITE" id="PS50893"/>
    </source>
</evidence>
<keyword evidence="3" id="KW-0067">ATP-binding</keyword>
<dbReference type="InterPro" id="IPR058770">
    <property type="entry name" value="PWI_ABCF3"/>
</dbReference>
<dbReference type="CDD" id="cd03221">
    <property type="entry name" value="ABCF_EF-3"/>
    <property type="match status" value="2"/>
</dbReference>
<name>A0A4P9XJG5_9FUNG</name>
<dbReference type="PROSITE" id="PS50893">
    <property type="entry name" value="ABC_TRANSPORTER_2"/>
    <property type="match status" value="2"/>
</dbReference>
<dbReference type="STRING" id="78915.A0A4P9XJG5"/>